<feature type="transmembrane region" description="Helical" evidence="5">
    <location>
        <begin position="24"/>
        <end position="46"/>
    </location>
</feature>
<evidence type="ECO:0000256" key="2">
    <source>
        <dbReference type="ARBA" id="ARBA00022692"/>
    </source>
</evidence>
<proteinExistence type="predicted"/>
<name>A0AAD9R2M0_ACRCE</name>
<evidence type="ECO:0000313" key="6">
    <source>
        <dbReference type="EMBL" id="KAK2571978.1"/>
    </source>
</evidence>
<feature type="transmembrane region" description="Helical" evidence="5">
    <location>
        <begin position="224"/>
        <end position="245"/>
    </location>
</feature>
<evidence type="ECO:0000256" key="4">
    <source>
        <dbReference type="ARBA" id="ARBA00023136"/>
    </source>
</evidence>
<dbReference type="InterPro" id="IPR005178">
    <property type="entry name" value="Ostalpha/TMEM184C"/>
</dbReference>
<comment type="subcellular location">
    <subcellularLocation>
        <location evidence="1">Membrane</location>
        <topology evidence="1">Multi-pass membrane protein</topology>
    </subcellularLocation>
</comment>
<protein>
    <submittedName>
        <fullName evidence="6">Transmembrane protein 184B</fullName>
    </submittedName>
</protein>
<keyword evidence="2 5" id="KW-0812">Transmembrane</keyword>
<feature type="transmembrane region" description="Helical" evidence="5">
    <location>
        <begin position="146"/>
        <end position="168"/>
    </location>
</feature>
<keyword evidence="4 5" id="KW-0472">Membrane</keyword>
<gene>
    <name evidence="6" type="ORF">P5673_003398</name>
</gene>
<accession>A0AAD9R2M0</accession>
<feature type="transmembrane region" description="Helical" evidence="5">
    <location>
        <begin position="180"/>
        <end position="204"/>
    </location>
</feature>
<comment type="caution">
    <text evidence="6">The sequence shown here is derived from an EMBL/GenBank/DDBJ whole genome shotgun (WGS) entry which is preliminary data.</text>
</comment>
<keyword evidence="7" id="KW-1185">Reference proteome</keyword>
<evidence type="ECO:0000256" key="5">
    <source>
        <dbReference type="SAM" id="Phobius"/>
    </source>
</evidence>
<dbReference type="Proteomes" id="UP001249851">
    <property type="component" value="Unassembled WGS sequence"/>
</dbReference>
<evidence type="ECO:0000256" key="3">
    <source>
        <dbReference type="ARBA" id="ARBA00022989"/>
    </source>
</evidence>
<dbReference type="SMART" id="SM01417">
    <property type="entry name" value="Solute_trans_a"/>
    <property type="match status" value="1"/>
</dbReference>
<dbReference type="PANTHER" id="PTHR23423">
    <property type="entry name" value="ORGANIC SOLUTE TRANSPORTER-RELATED"/>
    <property type="match status" value="1"/>
</dbReference>
<dbReference type="AlphaFoldDB" id="A0AAD9R2M0"/>
<evidence type="ECO:0000256" key="1">
    <source>
        <dbReference type="ARBA" id="ARBA00004141"/>
    </source>
</evidence>
<reference evidence="6" key="2">
    <citation type="journal article" date="2023" name="Science">
        <title>Genomic signatures of disease resistance in endangered staghorn corals.</title>
        <authorList>
            <person name="Vollmer S.V."/>
            <person name="Selwyn J.D."/>
            <person name="Despard B.A."/>
            <person name="Roesel C.L."/>
        </authorList>
    </citation>
    <scope>NUCLEOTIDE SEQUENCE</scope>
    <source>
        <strain evidence="6">K2</strain>
    </source>
</reference>
<organism evidence="6 7">
    <name type="scientific">Acropora cervicornis</name>
    <name type="common">Staghorn coral</name>
    <dbReference type="NCBI Taxonomy" id="6130"/>
    <lineage>
        <taxon>Eukaryota</taxon>
        <taxon>Metazoa</taxon>
        <taxon>Cnidaria</taxon>
        <taxon>Anthozoa</taxon>
        <taxon>Hexacorallia</taxon>
        <taxon>Scleractinia</taxon>
        <taxon>Astrocoeniina</taxon>
        <taxon>Acroporidae</taxon>
        <taxon>Acropora</taxon>
    </lineage>
</organism>
<dbReference type="Pfam" id="PF03619">
    <property type="entry name" value="Solute_trans_a"/>
    <property type="match status" value="1"/>
</dbReference>
<reference evidence="6" key="1">
    <citation type="journal article" date="2023" name="G3 (Bethesda)">
        <title>Whole genome assembly and annotation of the endangered Caribbean coral Acropora cervicornis.</title>
        <authorList>
            <person name="Selwyn J.D."/>
            <person name="Vollmer S.V."/>
        </authorList>
    </citation>
    <scope>NUCLEOTIDE SEQUENCE</scope>
    <source>
        <strain evidence="6">K2</strain>
    </source>
</reference>
<sequence>MLVLFCFQIYQHLKYYTNPSEQRWIVRILFIVPVYAFDSWLSLLFFEQSYYVYFDSVRDCYEAFVIYNFLSLCYEYLGGEMSILSEIRGRPIKASWLWCTCCLTGCQHTIVFLRFCKQATLQYCVIKPLMAAITLILQPLGADRGYLYITIVYNITVSLALYALFLFYQATRDMLCPYYPVLKFFTIKSVIFLSFWQGVLLAVLEKAGAIRTYHELSAGTIAAGYQNFVICIEMFFAAIALRYAFPYSIYRHQKRLNERGQGTALKSISRNLRQTINPKDIVDDAIHNFSRSYQHYENAQNLRVNEETVFDEERTAIPGSSVTSYRSTVVENLDSISAGMQVTVLDGHGYKYDSENTTLIESDEEF</sequence>
<dbReference type="GO" id="GO:0016020">
    <property type="term" value="C:membrane"/>
    <property type="evidence" value="ECO:0007669"/>
    <property type="project" value="UniProtKB-SubCell"/>
</dbReference>
<evidence type="ECO:0000313" key="7">
    <source>
        <dbReference type="Proteomes" id="UP001249851"/>
    </source>
</evidence>
<feature type="transmembrane region" description="Helical" evidence="5">
    <location>
        <begin position="120"/>
        <end position="140"/>
    </location>
</feature>
<keyword evidence="3 5" id="KW-1133">Transmembrane helix</keyword>
<feature type="transmembrane region" description="Helical" evidence="5">
    <location>
        <begin position="95"/>
        <end position="113"/>
    </location>
</feature>
<dbReference type="EMBL" id="JARQWQ010000005">
    <property type="protein sequence ID" value="KAK2571978.1"/>
    <property type="molecule type" value="Genomic_DNA"/>
</dbReference>